<evidence type="ECO:0000313" key="3">
    <source>
        <dbReference type="Proteomes" id="UP000557268"/>
    </source>
</evidence>
<comment type="caution">
    <text evidence="2">The sequence shown here is derived from an EMBL/GenBank/DDBJ whole genome shotgun (WGS) entry which is preliminary data.</text>
</comment>
<dbReference type="InterPro" id="IPR013783">
    <property type="entry name" value="Ig-like_fold"/>
</dbReference>
<dbReference type="SUPFAM" id="SSF48726">
    <property type="entry name" value="Immunoglobulin"/>
    <property type="match status" value="1"/>
</dbReference>
<reference evidence="2 3" key="1">
    <citation type="submission" date="2019-09" db="EMBL/GenBank/DDBJ databases">
        <title>Bird 10,000 Genomes (B10K) Project - Family phase.</title>
        <authorList>
            <person name="Zhang G."/>
        </authorList>
    </citation>
    <scope>NUCLEOTIDE SEQUENCE [LARGE SCALE GENOMIC DNA]</scope>
    <source>
        <strain evidence="2">B10K-DU-001-70</strain>
        <tissue evidence="2">Muscle</tissue>
    </source>
</reference>
<feature type="non-terminal residue" evidence="2">
    <location>
        <position position="1"/>
    </location>
</feature>
<sequence>SCPTATAVLQVPALTLLEGDRAALRCRIRQESDILVHFYHNGTALWWHRAETELPLPTLQLHDSGHYSCKFRSRSWPPLWVESAPATVTVHGEHPTPHTSA</sequence>
<dbReference type="Proteomes" id="UP000557268">
    <property type="component" value="Unassembled WGS sequence"/>
</dbReference>
<feature type="non-terminal residue" evidence="2">
    <location>
        <position position="101"/>
    </location>
</feature>
<protein>
    <submittedName>
        <fullName evidence="2">FCRLA protein</fullName>
    </submittedName>
</protein>
<accession>A0A7K5WEL1</accession>
<gene>
    <name evidence="2" type="primary">Fcrla_0</name>
    <name evidence="2" type="ORF">HYLPRA_R14851</name>
</gene>
<dbReference type="SMART" id="SM00409">
    <property type="entry name" value="IG"/>
    <property type="match status" value="1"/>
</dbReference>
<dbReference type="PROSITE" id="PS50835">
    <property type="entry name" value="IG_LIKE"/>
    <property type="match status" value="1"/>
</dbReference>
<name>A0A7K5WEL1_9SYLV</name>
<evidence type="ECO:0000313" key="2">
    <source>
        <dbReference type="EMBL" id="NWU38766.1"/>
    </source>
</evidence>
<organism evidence="2 3">
    <name type="scientific">Hylia prasina</name>
    <name type="common">green hylia</name>
    <dbReference type="NCBI Taxonomy" id="208073"/>
    <lineage>
        <taxon>Eukaryota</taxon>
        <taxon>Metazoa</taxon>
        <taxon>Chordata</taxon>
        <taxon>Craniata</taxon>
        <taxon>Vertebrata</taxon>
        <taxon>Euteleostomi</taxon>
        <taxon>Archelosauria</taxon>
        <taxon>Archosauria</taxon>
        <taxon>Dinosauria</taxon>
        <taxon>Saurischia</taxon>
        <taxon>Theropoda</taxon>
        <taxon>Coelurosauria</taxon>
        <taxon>Aves</taxon>
        <taxon>Neognathae</taxon>
        <taxon>Neoaves</taxon>
        <taxon>Telluraves</taxon>
        <taxon>Australaves</taxon>
        <taxon>Passeriformes</taxon>
        <taxon>Sylvioidea</taxon>
        <taxon>Sylviidae</taxon>
        <taxon>Acrocephalinae</taxon>
        <taxon>Hylia</taxon>
    </lineage>
</organism>
<dbReference type="Gene3D" id="2.60.40.10">
    <property type="entry name" value="Immunoglobulins"/>
    <property type="match status" value="1"/>
</dbReference>
<dbReference type="InterPro" id="IPR036179">
    <property type="entry name" value="Ig-like_dom_sf"/>
</dbReference>
<feature type="domain" description="Ig-like" evidence="1">
    <location>
        <begin position="3"/>
        <end position="89"/>
    </location>
</feature>
<dbReference type="Pfam" id="PF13895">
    <property type="entry name" value="Ig_2"/>
    <property type="match status" value="1"/>
</dbReference>
<dbReference type="AlphaFoldDB" id="A0A7K5WEL1"/>
<evidence type="ECO:0000259" key="1">
    <source>
        <dbReference type="PROSITE" id="PS50835"/>
    </source>
</evidence>
<keyword evidence="3" id="KW-1185">Reference proteome</keyword>
<dbReference type="InterPro" id="IPR003599">
    <property type="entry name" value="Ig_sub"/>
</dbReference>
<proteinExistence type="predicted"/>
<dbReference type="InterPro" id="IPR007110">
    <property type="entry name" value="Ig-like_dom"/>
</dbReference>
<dbReference type="EMBL" id="VYXD01007434">
    <property type="protein sequence ID" value="NWU38766.1"/>
    <property type="molecule type" value="Genomic_DNA"/>
</dbReference>